<dbReference type="InterPro" id="IPR016873">
    <property type="entry name" value="Caps_polysacc_synth_BcbE_prd"/>
</dbReference>
<gene>
    <name evidence="1" type="ORF">LYSBPC_09220</name>
</gene>
<sequence length="237" mass="27132">MKIIITMAGESSRFKKSGYKLPKYKLLCHNKTLFTWSLQSLEKWFTSAEFVFVLRQDEDFVQQQCHQLGIERYSCVKINHFTSGQAETALFALTTKDESIAIYNIDTYVKDLAAIEIEEGVDGMIPVFSAEGTHWSFTKSDAQNKVIEIAEKRRISEWATVGLYYFASSNDYKEYYNVTYSNLSSVEKYIAPIYETMIRSGKLIKDVKIPSQNVIPLGTPAEVTVFDKAFSEVNLNR</sequence>
<evidence type="ECO:0000313" key="1">
    <source>
        <dbReference type="EMBL" id="GLC87795.1"/>
    </source>
</evidence>
<dbReference type="RefSeq" id="WP_264987511.1">
    <property type="nucleotide sequence ID" value="NZ_BRZA01000001.1"/>
</dbReference>
<proteinExistence type="predicted"/>
<dbReference type="PIRSF" id="PIRSF028162">
    <property type="entry name" value="BcbE_prd"/>
    <property type="match status" value="1"/>
</dbReference>
<organism evidence="1 2">
    <name type="scientific">Lysinibacillus piscis</name>
    <dbReference type="NCBI Taxonomy" id="2518931"/>
    <lineage>
        <taxon>Bacteria</taxon>
        <taxon>Bacillati</taxon>
        <taxon>Bacillota</taxon>
        <taxon>Bacilli</taxon>
        <taxon>Bacillales</taxon>
        <taxon>Bacillaceae</taxon>
        <taxon>Lysinibacillus</taxon>
    </lineage>
</organism>
<dbReference type="EMBL" id="BRZA01000001">
    <property type="protein sequence ID" value="GLC87795.1"/>
    <property type="molecule type" value="Genomic_DNA"/>
</dbReference>
<protein>
    <recommendedName>
        <fullName evidence="3">Glycosyl transferase family 2</fullName>
    </recommendedName>
</protein>
<dbReference type="SUPFAM" id="SSF53448">
    <property type="entry name" value="Nucleotide-diphospho-sugar transferases"/>
    <property type="match status" value="1"/>
</dbReference>
<dbReference type="InterPro" id="IPR029044">
    <property type="entry name" value="Nucleotide-diphossugar_trans"/>
</dbReference>
<evidence type="ECO:0000313" key="2">
    <source>
        <dbReference type="Proteomes" id="UP001065593"/>
    </source>
</evidence>
<dbReference type="Gene3D" id="3.90.550.10">
    <property type="entry name" value="Spore Coat Polysaccharide Biosynthesis Protein SpsA, Chain A"/>
    <property type="match status" value="1"/>
</dbReference>
<comment type="caution">
    <text evidence="1">The sequence shown here is derived from an EMBL/GenBank/DDBJ whole genome shotgun (WGS) entry which is preliminary data.</text>
</comment>
<name>A0ABQ5NHF4_9BACI</name>
<evidence type="ECO:0008006" key="3">
    <source>
        <dbReference type="Google" id="ProtNLM"/>
    </source>
</evidence>
<keyword evidence="2" id="KW-1185">Reference proteome</keyword>
<dbReference type="Proteomes" id="UP001065593">
    <property type="component" value="Unassembled WGS sequence"/>
</dbReference>
<accession>A0ABQ5NHF4</accession>
<reference evidence="1" key="1">
    <citation type="submission" date="2022-08" db="EMBL/GenBank/DDBJ databases">
        <title>Draft genome sequence of Lysinibacillus sp. strain KH24.</title>
        <authorList>
            <person name="Kanbe H."/>
            <person name="Itoh H."/>
        </authorList>
    </citation>
    <scope>NUCLEOTIDE SEQUENCE</scope>
    <source>
        <strain evidence="1">KH24</strain>
    </source>
</reference>